<dbReference type="AlphaFoldDB" id="A0A1P8JSB9"/>
<evidence type="ECO:0000256" key="1">
    <source>
        <dbReference type="ARBA" id="ARBA00004236"/>
    </source>
</evidence>
<keyword evidence="7" id="KW-0969">Cilium</keyword>
<dbReference type="GO" id="GO:0016020">
    <property type="term" value="C:membrane"/>
    <property type="evidence" value="ECO:0007669"/>
    <property type="project" value="InterPro"/>
</dbReference>
<dbReference type="KEGG" id="rhy:RD110_05090"/>
<dbReference type="GO" id="GO:0044781">
    <property type="term" value="P:bacterial-type flagellum organization"/>
    <property type="evidence" value="ECO:0007669"/>
    <property type="project" value="InterPro"/>
</dbReference>
<dbReference type="EMBL" id="CP019236">
    <property type="protein sequence ID" value="APW36652.1"/>
    <property type="molecule type" value="Genomic_DNA"/>
</dbReference>
<keyword evidence="5 6" id="KW-0472">Membrane</keyword>
<accession>A0A1P8JSB9</accession>
<evidence type="ECO:0000313" key="7">
    <source>
        <dbReference type="EMBL" id="APW36652.1"/>
    </source>
</evidence>
<keyword evidence="2" id="KW-1003">Cell membrane</keyword>
<dbReference type="RefSeq" id="WP_076197295.1">
    <property type="nucleotide sequence ID" value="NZ_CP019236.1"/>
</dbReference>
<dbReference type="OrthoDB" id="8905632at2"/>
<evidence type="ECO:0000313" key="8">
    <source>
        <dbReference type="Proteomes" id="UP000186609"/>
    </source>
</evidence>
<dbReference type="STRING" id="1842727.RD110_05090"/>
<dbReference type="Pfam" id="PF04347">
    <property type="entry name" value="FliO"/>
    <property type="match status" value="1"/>
</dbReference>
<evidence type="ECO:0000256" key="4">
    <source>
        <dbReference type="ARBA" id="ARBA00022989"/>
    </source>
</evidence>
<protein>
    <submittedName>
        <fullName evidence="7">Flagellar biosynthesis protein FliO</fullName>
    </submittedName>
</protein>
<keyword evidence="4 6" id="KW-1133">Transmembrane helix</keyword>
<keyword evidence="7" id="KW-0966">Cell projection</keyword>
<evidence type="ECO:0000256" key="6">
    <source>
        <dbReference type="SAM" id="Phobius"/>
    </source>
</evidence>
<organism evidence="7 8">
    <name type="scientific">Rhodoferax koreensis</name>
    <dbReference type="NCBI Taxonomy" id="1842727"/>
    <lineage>
        <taxon>Bacteria</taxon>
        <taxon>Pseudomonadati</taxon>
        <taxon>Pseudomonadota</taxon>
        <taxon>Betaproteobacteria</taxon>
        <taxon>Burkholderiales</taxon>
        <taxon>Comamonadaceae</taxon>
        <taxon>Rhodoferax</taxon>
    </lineage>
</organism>
<sequence>MLSQTLLMVVAFVALLAMVPWAIKWIQRRAAGAHNLAGANSRVISAVAVGPQQRVVTVEVGPEGARTWLVLGVTAQNINCLFTQPVEAAHGGAMPAPSRVLPEAFVVEGAPRG</sequence>
<keyword evidence="8" id="KW-1185">Reference proteome</keyword>
<keyword evidence="3 6" id="KW-0812">Transmembrane</keyword>
<dbReference type="InterPro" id="IPR022781">
    <property type="entry name" value="Flagellar_biosynth_FliO"/>
</dbReference>
<evidence type="ECO:0000256" key="3">
    <source>
        <dbReference type="ARBA" id="ARBA00022692"/>
    </source>
</evidence>
<gene>
    <name evidence="7" type="ORF">RD110_05090</name>
</gene>
<reference evidence="7 8" key="1">
    <citation type="submission" date="2017-01" db="EMBL/GenBank/DDBJ databases">
        <authorList>
            <person name="Mah S.A."/>
            <person name="Swanson W.J."/>
            <person name="Moy G.W."/>
            <person name="Vacquier V.D."/>
        </authorList>
    </citation>
    <scope>NUCLEOTIDE SEQUENCE [LARGE SCALE GENOMIC DNA]</scope>
    <source>
        <strain evidence="7 8">DCY110</strain>
    </source>
</reference>
<keyword evidence="7" id="KW-0282">Flagellum</keyword>
<proteinExistence type="predicted"/>
<comment type="subcellular location">
    <subcellularLocation>
        <location evidence="1">Cell membrane</location>
    </subcellularLocation>
</comment>
<name>A0A1P8JSB9_9BURK</name>
<evidence type="ECO:0000256" key="2">
    <source>
        <dbReference type="ARBA" id="ARBA00022475"/>
    </source>
</evidence>
<dbReference type="Proteomes" id="UP000186609">
    <property type="component" value="Chromosome"/>
</dbReference>
<feature type="transmembrane region" description="Helical" evidence="6">
    <location>
        <begin position="6"/>
        <end position="23"/>
    </location>
</feature>
<evidence type="ECO:0000256" key="5">
    <source>
        <dbReference type="ARBA" id="ARBA00023136"/>
    </source>
</evidence>